<feature type="transmembrane region" description="Helical" evidence="6">
    <location>
        <begin position="69"/>
        <end position="87"/>
    </location>
</feature>
<feature type="non-terminal residue" evidence="7">
    <location>
        <position position="1"/>
    </location>
</feature>
<sequence length="120" mass="12931">SEKADVIQTMLFVAGLNTLLQTMFGTRLPAVIGSSYTYVPVMISIILSGRWTDPNPIARFKKTMRAIQGALIIASTIQIILGFSGLWRNVARMLSPLSAVPLVALAGFGLYEFGFPGVSP</sequence>
<organism evidence="7">
    <name type="scientific">Tanacetum cinerariifolium</name>
    <name type="common">Dalmatian daisy</name>
    <name type="synonym">Chrysanthemum cinerariifolium</name>
    <dbReference type="NCBI Taxonomy" id="118510"/>
    <lineage>
        <taxon>Eukaryota</taxon>
        <taxon>Viridiplantae</taxon>
        <taxon>Streptophyta</taxon>
        <taxon>Embryophyta</taxon>
        <taxon>Tracheophyta</taxon>
        <taxon>Spermatophyta</taxon>
        <taxon>Magnoliopsida</taxon>
        <taxon>eudicotyledons</taxon>
        <taxon>Gunneridae</taxon>
        <taxon>Pentapetalae</taxon>
        <taxon>asterids</taxon>
        <taxon>campanulids</taxon>
        <taxon>Asterales</taxon>
        <taxon>Asteraceae</taxon>
        <taxon>Asteroideae</taxon>
        <taxon>Anthemideae</taxon>
        <taxon>Anthemidinae</taxon>
        <taxon>Tanacetum</taxon>
    </lineage>
</organism>
<reference evidence="7" key="1">
    <citation type="journal article" date="2019" name="Sci. Rep.">
        <title>Draft genome of Tanacetum cinerariifolium, the natural source of mosquito coil.</title>
        <authorList>
            <person name="Yamashiro T."/>
            <person name="Shiraishi A."/>
            <person name="Satake H."/>
            <person name="Nakayama K."/>
        </authorList>
    </citation>
    <scope>NUCLEOTIDE SEQUENCE</scope>
</reference>
<evidence type="ECO:0000256" key="5">
    <source>
        <dbReference type="ARBA" id="ARBA00023136"/>
    </source>
</evidence>
<dbReference type="EMBL" id="BKCJ011103183">
    <property type="protein sequence ID" value="GFC86064.1"/>
    <property type="molecule type" value="Genomic_DNA"/>
</dbReference>
<keyword evidence="3 6" id="KW-0812">Transmembrane</keyword>
<comment type="similarity">
    <text evidence="2">Belongs to the nucleobase:cation symporter-2 (NCS2) (TC 2.A.40) family.</text>
</comment>
<dbReference type="PANTHER" id="PTHR11119">
    <property type="entry name" value="XANTHINE-URACIL / VITAMIN C PERMEASE FAMILY MEMBER"/>
    <property type="match status" value="1"/>
</dbReference>
<dbReference type="GO" id="GO:0016020">
    <property type="term" value="C:membrane"/>
    <property type="evidence" value="ECO:0007669"/>
    <property type="project" value="UniProtKB-SubCell"/>
</dbReference>
<gene>
    <name evidence="7" type="ORF">Tci_858034</name>
</gene>
<evidence type="ECO:0000256" key="1">
    <source>
        <dbReference type="ARBA" id="ARBA00004141"/>
    </source>
</evidence>
<evidence type="ECO:0000256" key="2">
    <source>
        <dbReference type="ARBA" id="ARBA00008821"/>
    </source>
</evidence>
<evidence type="ECO:0000313" key="7">
    <source>
        <dbReference type="EMBL" id="GFC86064.1"/>
    </source>
</evidence>
<feature type="transmembrane region" description="Helical" evidence="6">
    <location>
        <begin position="93"/>
        <end position="111"/>
    </location>
</feature>
<keyword evidence="4 6" id="KW-1133">Transmembrane helix</keyword>
<name>A0A699RTQ7_TANCI</name>
<protein>
    <submittedName>
        <fullName evidence="7">Nucleobase-ascorbate transporter 6</fullName>
    </submittedName>
</protein>
<comment type="caution">
    <text evidence="7">The sequence shown here is derived from an EMBL/GenBank/DDBJ whole genome shotgun (WGS) entry which is preliminary data.</text>
</comment>
<accession>A0A699RTQ7</accession>
<dbReference type="GO" id="GO:0022857">
    <property type="term" value="F:transmembrane transporter activity"/>
    <property type="evidence" value="ECO:0007669"/>
    <property type="project" value="InterPro"/>
</dbReference>
<evidence type="ECO:0000256" key="6">
    <source>
        <dbReference type="SAM" id="Phobius"/>
    </source>
</evidence>
<dbReference type="InterPro" id="IPR006043">
    <property type="entry name" value="NCS2"/>
</dbReference>
<evidence type="ECO:0000256" key="3">
    <source>
        <dbReference type="ARBA" id="ARBA00022692"/>
    </source>
</evidence>
<keyword evidence="5 6" id="KW-0472">Membrane</keyword>
<dbReference type="Pfam" id="PF00860">
    <property type="entry name" value="Xan_ur_permease"/>
    <property type="match status" value="1"/>
</dbReference>
<feature type="transmembrane region" description="Helical" evidence="6">
    <location>
        <begin position="28"/>
        <end position="48"/>
    </location>
</feature>
<dbReference type="AlphaFoldDB" id="A0A699RTQ7"/>
<evidence type="ECO:0000256" key="4">
    <source>
        <dbReference type="ARBA" id="ARBA00022989"/>
    </source>
</evidence>
<comment type="subcellular location">
    <subcellularLocation>
        <location evidence="1">Membrane</location>
        <topology evidence="1">Multi-pass membrane protein</topology>
    </subcellularLocation>
</comment>
<proteinExistence type="inferred from homology"/>